<organism evidence="4 5">
    <name type="scientific">Triparma retinervis</name>
    <dbReference type="NCBI Taxonomy" id="2557542"/>
    <lineage>
        <taxon>Eukaryota</taxon>
        <taxon>Sar</taxon>
        <taxon>Stramenopiles</taxon>
        <taxon>Ochrophyta</taxon>
        <taxon>Bolidophyceae</taxon>
        <taxon>Parmales</taxon>
        <taxon>Triparmaceae</taxon>
        <taxon>Triparma</taxon>
    </lineage>
</organism>
<sequence>MDNQTTLTTTVISRLLDDASEISSVTCYRDRAEVERVVTLEASEVSNEPNEPTKNYELILTGLTSKSDEDSIRVSSLISENIAILEVSSFLQHQSVDDEDVQSPVGKARALVTTKKEELEVETSNLSRIKERDSLLKGFLLTNLVTKESNRTPDEVMELLKFQDSAGKSNDKELREAKKAVSKAEKDLRAAEKMYREAFGESGRDTKSTRSVSILFSASPSAQELKLKMTYIVKGASWLPSYDIRVTSSEKEKSLLLTYYGKVSNNTGEDWASANVGGCNLSLSTAQPSVGGNPPAPPNKTVVYKNQWDNHRNRMKMKKGATRSRPQMQQQMAPMAPQMAMAAPARGYSFEAEEAEMSEDEAFLGGMVADTSVTDSGGGSSTFNIARKTVIASDSKEHKGESFSVFLGTDNSLKVSHKLLKKKTFEGEQGGLMFGNKNSLQSFSYNTRLTNNKSEAVIITLVEVLPKTQDDKIKVKLVVPSQEALTKGGSTDSEGQLTVGTIMQNKVTNNIVFSKKVEPGQKVEIPFSYDIEWPHGKEIDIRE</sequence>
<dbReference type="PANTHER" id="PTHR31005:SF8">
    <property type="entry name" value="DUF4139 DOMAIN-CONTAINING PROTEIN"/>
    <property type="match status" value="1"/>
</dbReference>
<feature type="domain" description="DUF4139" evidence="2">
    <location>
        <begin position="227"/>
        <end position="534"/>
    </location>
</feature>
<dbReference type="EMBL" id="BRXZ01003783">
    <property type="protein sequence ID" value="GMH61810.1"/>
    <property type="molecule type" value="Genomic_DNA"/>
</dbReference>
<reference evidence="4" key="1">
    <citation type="submission" date="2022-07" db="EMBL/GenBank/DDBJ databases">
        <title>Genome analysis of Parmales, a sister group of diatoms, reveals the evolutionary specialization of diatoms from phago-mixotrophs to photoautotrophs.</title>
        <authorList>
            <person name="Ban H."/>
            <person name="Sato S."/>
            <person name="Yoshikawa S."/>
            <person name="Kazumasa Y."/>
            <person name="Nakamura Y."/>
            <person name="Ichinomiya M."/>
            <person name="Saitoh K."/>
            <person name="Sato N."/>
            <person name="Blanc-Mathieu R."/>
            <person name="Endo H."/>
            <person name="Kuwata A."/>
            <person name="Ogata H."/>
        </authorList>
    </citation>
    <scope>NUCLEOTIDE SEQUENCE</scope>
</reference>
<evidence type="ECO:0000259" key="3">
    <source>
        <dbReference type="Pfam" id="PF13600"/>
    </source>
</evidence>
<dbReference type="Pfam" id="PF13598">
    <property type="entry name" value="DUF4139"/>
    <property type="match status" value="1"/>
</dbReference>
<protein>
    <recommendedName>
        <fullName evidence="6">DUF4139 domain-containing protein</fullName>
    </recommendedName>
</protein>
<dbReference type="NCBIfam" id="TIGR02231">
    <property type="entry name" value="mucoidy inhibitor MuiA family protein"/>
    <property type="match status" value="1"/>
</dbReference>
<dbReference type="AlphaFoldDB" id="A0A9W7A5N7"/>
<dbReference type="PANTHER" id="PTHR31005">
    <property type="entry name" value="DUF4139 DOMAIN-CONTAINING PROTEIN"/>
    <property type="match status" value="1"/>
</dbReference>
<dbReference type="InterPro" id="IPR025554">
    <property type="entry name" value="DUF4140"/>
</dbReference>
<proteinExistence type="predicted"/>
<dbReference type="OrthoDB" id="10068793at2759"/>
<evidence type="ECO:0000256" key="1">
    <source>
        <dbReference type="SAM" id="Coils"/>
    </source>
</evidence>
<accession>A0A9W7A5N7</accession>
<comment type="caution">
    <text evidence="4">The sequence shown here is derived from an EMBL/GenBank/DDBJ whole genome shotgun (WGS) entry which is preliminary data.</text>
</comment>
<gene>
    <name evidence="4" type="ORF">TrRE_jg11419</name>
</gene>
<feature type="domain" description="DUF4140" evidence="3">
    <location>
        <begin position="25"/>
        <end position="132"/>
    </location>
</feature>
<evidence type="ECO:0008006" key="6">
    <source>
        <dbReference type="Google" id="ProtNLM"/>
    </source>
</evidence>
<keyword evidence="5" id="KW-1185">Reference proteome</keyword>
<evidence type="ECO:0000259" key="2">
    <source>
        <dbReference type="Pfam" id="PF13598"/>
    </source>
</evidence>
<dbReference type="Pfam" id="PF13600">
    <property type="entry name" value="DUF4140"/>
    <property type="match status" value="1"/>
</dbReference>
<keyword evidence="1" id="KW-0175">Coiled coil</keyword>
<evidence type="ECO:0000313" key="5">
    <source>
        <dbReference type="Proteomes" id="UP001165082"/>
    </source>
</evidence>
<dbReference type="InterPro" id="IPR011935">
    <property type="entry name" value="CHP02231"/>
</dbReference>
<evidence type="ECO:0000313" key="4">
    <source>
        <dbReference type="EMBL" id="GMH61810.1"/>
    </source>
</evidence>
<dbReference type="Proteomes" id="UP001165082">
    <property type="component" value="Unassembled WGS sequence"/>
</dbReference>
<dbReference type="InterPro" id="IPR037291">
    <property type="entry name" value="DUF4139"/>
</dbReference>
<feature type="coiled-coil region" evidence="1">
    <location>
        <begin position="174"/>
        <end position="201"/>
    </location>
</feature>
<name>A0A9W7A5N7_9STRA</name>